<evidence type="ECO:0000313" key="3">
    <source>
        <dbReference type="Proteomes" id="UP001341281"/>
    </source>
</evidence>
<protein>
    <submittedName>
        <fullName evidence="2">Uncharacterized protein</fullName>
    </submittedName>
</protein>
<proteinExistence type="predicted"/>
<evidence type="ECO:0000313" key="2">
    <source>
        <dbReference type="EMBL" id="WVZ53827.1"/>
    </source>
</evidence>
<organism evidence="2 3">
    <name type="scientific">Paspalum notatum var. saurae</name>
    <dbReference type="NCBI Taxonomy" id="547442"/>
    <lineage>
        <taxon>Eukaryota</taxon>
        <taxon>Viridiplantae</taxon>
        <taxon>Streptophyta</taxon>
        <taxon>Embryophyta</taxon>
        <taxon>Tracheophyta</taxon>
        <taxon>Spermatophyta</taxon>
        <taxon>Magnoliopsida</taxon>
        <taxon>Liliopsida</taxon>
        <taxon>Poales</taxon>
        <taxon>Poaceae</taxon>
        <taxon>PACMAD clade</taxon>
        <taxon>Panicoideae</taxon>
        <taxon>Andropogonodae</taxon>
        <taxon>Paspaleae</taxon>
        <taxon>Paspalinae</taxon>
        <taxon>Paspalum</taxon>
    </lineage>
</organism>
<feature type="compositionally biased region" description="Basic and acidic residues" evidence="1">
    <location>
        <begin position="52"/>
        <end position="80"/>
    </location>
</feature>
<feature type="compositionally biased region" description="Pro residues" evidence="1">
    <location>
        <begin position="1"/>
        <end position="15"/>
    </location>
</feature>
<dbReference type="Proteomes" id="UP001341281">
    <property type="component" value="Chromosome 01"/>
</dbReference>
<keyword evidence="3" id="KW-1185">Reference proteome</keyword>
<feature type="region of interest" description="Disordered" evidence="1">
    <location>
        <begin position="1"/>
        <end position="110"/>
    </location>
</feature>
<reference evidence="2 3" key="1">
    <citation type="submission" date="2024-02" db="EMBL/GenBank/DDBJ databases">
        <title>High-quality chromosome-scale genome assembly of Pensacola bahiagrass (Paspalum notatum Flugge var. saurae).</title>
        <authorList>
            <person name="Vega J.M."/>
            <person name="Podio M."/>
            <person name="Orjuela J."/>
            <person name="Siena L.A."/>
            <person name="Pessino S.C."/>
            <person name="Combes M.C."/>
            <person name="Mariac C."/>
            <person name="Albertini E."/>
            <person name="Pupilli F."/>
            <person name="Ortiz J.P.A."/>
            <person name="Leblanc O."/>
        </authorList>
    </citation>
    <scope>NUCLEOTIDE SEQUENCE [LARGE SCALE GENOMIC DNA]</scope>
    <source>
        <strain evidence="2">R1</strain>
        <tissue evidence="2">Leaf</tissue>
    </source>
</reference>
<evidence type="ECO:0000256" key="1">
    <source>
        <dbReference type="SAM" id="MobiDB-lite"/>
    </source>
</evidence>
<sequence>MPPLPLPFALPPWPSAPSAARRTRRPGDRAPSIRATAAPQLREQSPAAAGEMGERERQERERAVGEMGERKSDGRERRPPPPDSPRAAAGRMPAAPASAQWRGRRPPPRR</sequence>
<name>A0AAQ3PVP3_PASNO</name>
<accession>A0AAQ3PVP3</accession>
<dbReference type="EMBL" id="CP144745">
    <property type="protein sequence ID" value="WVZ53827.1"/>
    <property type="molecule type" value="Genomic_DNA"/>
</dbReference>
<gene>
    <name evidence="2" type="ORF">U9M48_004717</name>
</gene>
<dbReference type="AlphaFoldDB" id="A0AAQ3PVP3"/>
<feature type="compositionally biased region" description="Low complexity" evidence="1">
    <location>
        <begin position="85"/>
        <end position="99"/>
    </location>
</feature>